<sequence>MTTRTSARKVNNDSGGQHGDKGQRVGNFISHSPSSSFFEVQQKCWEIMPSVDAISNASVL</sequence>
<reference evidence="2" key="1">
    <citation type="submission" date="2023-03" db="UniProtKB">
        <authorList>
            <consortium name="EnsemblPlants"/>
        </authorList>
    </citation>
    <scope>IDENTIFICATION</scope>
</reference>
<evidence type="ECO:0000313" key="2">
    <source>
        <dbReference type="EnsemblPlants" id="MELO3C015636.2.1"/>
    </source>
</evidence>
<dbReference type="AlphaFoldDB" id="A0A9I9DAX6"/>
<protein>
    <submittedName>
        <fullName evidence="2">Uncharacterized protein</fullName>
    </submittedName>
</protein>
<feature type="region of interest" description="Disordered" evidence="1">
    <location>
        <begin position="1"/>
        <end position="28"/>
    </location>
</feature>
<evidence type="ECO:0000256" key="1">
    <source>
        <dbReference type="SAM" id="MobiDB-lite"/>
    </source>
</evidence>
<name>A0A9I9DAX6_CUCME</name>
<feature type="compositionally biased region" description="Polar residues" evidence="1">
    <location>
        <begin position="1"/>
        <end position="15"/>
    </location>
</feature>
<accession>A0A9I9DAX6</accession>
<organism evidence="2">
    <name type="scientific">Cucumis melo</name>
    <name type="common">Muskmelon</name>
    <dbReference type="NCBI Taxonomy" id="3656"/>
    <lineage>
        <taxon>Eukaryota</taxon>
        <taxon>Viridiplantae</taxon>
        <taxon>Streptophyta</taxon>
        <taxon>Embryophyta</taxon>
        <taxon>Tracheophyta</taxon>
        <taxon>Spermatophyta</taxon>
        <taxon>Magnoliopsida</taxon>
        <taxon>eudicotyledons</taxon>
        <taxon>Gunneridae</taxon>
        <taxon>Pentapetalae</taxon>
        <taxon>rosids</taxon>
        <taxon>fabids</taxon>
        <taxon>Cucurbitales</taxon>
        <taxon>Cucurbitaceae</taxon>
        <taxon>Benincaseae</taxon>
        <taxon>Cucumis</taxon>
    </lineage>
</organism>
<proteinExistence type="predicted"/>
<dbReference type="EnsemblPlants" id="MELO3C015636.2.1">
    <property type="protein sequence ID" value="MELO3C015636.2.1"/>
    <property type="gene ID" value="MELO3C015636.2"/>
</dbReference>
<dbReference type="Gramene" id="MELO3C015636.2.1">
    <property type="protein sequence ID" value="MELO3C015636.2.1"/>
    <property type="gene ID" value="MELO3C015636.2"/>
</dbReference>